<accession>A0ABQ1WN22</accession>
<dbReference type="Proteomes" id="UP000601361">
    <property type="component" value="Unassembled WGS sequence"/>
</dbReference>
<evidence type="ECO:0000313" key="3">
    <source>
        <dbReference type="Proteomes" id="UP000601361"/>
    </source>
</evidence>
<name>A0ABQ1WN22_9BACT</name>
<feature type="compositionally biased region" description="Low complexity" evidence="1">
    <location>
        <begin position="39"/>
        <end position="77"/>
    </location>
</feature>
<proteinExistence type="predicted"/>
<protein>
    <submittedName>
        <fullName evidence="2">Uncharacterized protein</fullName>
    </submittedName>
</protein>
<reference evidence="3" key="1">
    <citation type="journal article" date="2019" name="Int. J. Syst. Evol. Microbiol.">
        <title>The Global Catalogue of Microorganisms (GCM) 10K type strain sequencing project: providing services to taxonomists for standard genome sequencing and annotation.</title>
        <authorList>
            <consortium name="The Broad Institute Genomics Platform"/>
            <consortium name="The Broad Institute Genome Sequencing Center for Infectious Disease"/>
            <person name="Wu L."/>
            <person name="Ma J."/>
        </authorList>
    </citation>
    <scope>NUCLEOTIDE SEQUENCE [LARGE SCALE GENOMIC DNA]</scope>
    <source>
        <strain evidence="3">CGMCC 1.12990</strain>
    </source>
</reference>
<comment type="caution">
    <text evidence="2">The sequence shown here is derived from an EMBL/GenBank/DDBJ whole genome shotgun (WGS) entry which is preliminary data.</text>
</comment>
<organism evidence="2 3">
    <name type="scientific">Hymenobacter glacieicola</name>
    <dbReference type="NCBI Taxonomy" id="1562124"/>
    <lineage>
        <taxon>Bacteria</taxon>
        <taxon>Pseudomonadati</taxon>
        <taxon>Bacteroidota</taxon>
        <taxon>Cytophagia</taxon>
        <taxon>Cytophagales</taxon>
        <taxon>Hymenobacteraceae</taxon>
        <taxon>Hymenobacter</taxon>
    </lineage>
</organism>
<evidence type="ECO:0000256" key="1">
    <source>
        <dbReference type="SAM" id="MobiDB-lite"/>
    </source>
</evidence>
<dbReference type="EMBL" id="BMGS01000002">
    <property type="protein sequence ID" value="GGG36045.1"/>
    <property type="molecule type" value="Genomic_DNA"/>
</dbReference>
<gene>
    <name evidence="2" type="ORF">GCM10011378_10440</name>
</gene>
<keyword evidence="3" id="KW-1185">Reference proteome</keyword>
<dbReference type="RefSeq" id="WP_188556748.1">
    <property type="nucleotide sequence ID" value="NZ_BMGS01000002.1"/>
</dbReference>
<feature type="region of interest" description="Disordered" evidence="1">
    <location>
        <begin position="1"/>
        <end position="85"/>
    </location>
</feature>
<sequence>MDPKNTSKQPKPAENTLPAKGTTDTQSADADHATNLPRPEATPTEPAETSSETETPTDSTASTTSSDSGGDSDPSASNTSNDEPL</sequence>
<evidence type="ECO:0000313" key="2">
    <source>
        <dbReference type="EMBL" id="GGG36045.1"/>
    </source>
</evidence>